<organism evidence="3 4">
    <name type="scientific">Paenibacillus harenae</name>
    <dbReference type="NCBI Taxonomy" id="306543"/>
    <lineage>
        <taxon>Bacteria</taxon>
        <taxon>Bacillati</taxon>
        <taxon>Bacillota</taxon>
        <taxon>Bacilli</taxon>
        <taxon>Bacillales</taxon>
        <taxon>Paenibacillaceae</taxon>
        <taxon>Paenibacillus</taxon>
    </lineage>
</organism>
<dbReference type="PANTHER" id="PTHR38462">
    <property type="entry name" value="EXONUCLEASE-LIKE PROTEIN"/>
    <property type="match status" value="1"/>
</dbReference>
<dbReference type="Gene3D" id="1.25.40.10">
    <property type="entry name" value="Tetratricopeptide repeat domain"/>
    <property type="match status" value="1"/>
</dbReference>
<reference evidence="3 4" key="1">
    <citation type="submission" date="2023-07" db="EMBL/GenBank/DDBJ databases">
        <title>Sorghum-associated microbial communities from plants grown in Nebraska, USA.</title>
        <authorList>
            <person name="Schachtman D."/>
        </authorList>
    </citation>
    <scope>NUCLEOTIDE SEQUENCE [LARGE SCALE GENOMIC DNA]</scope>
    <source>
        <strain evidence="3 4">CC482</strain>
    </source>
</reference>
<feature type="region of interest" description="Disordered" evidence="1">
    <location>
        <begin position="1"/>
        <end position="22"/>
    </location>
</feature>
<comment type="caution">
    <text evidence="3">The sequence shown here is derived from an EMBL/GenBank/DDBJ whole genome shotgun (WGS) entry which is preliminary data.</text>
</comment>
<accession>A0ABT9TYV6</accession>
<dbReference type="Gene3D" id="3.30.420.10">
    <property type="entry name" value="Ribonuclease H-like superfamily/Ribonuclease H"/>
    <property type="match status" value="1"/>
</dbReference>
<evidence type="ECO:0000259" key="2">
    <source>
        <dbReference type="Pfam" id="PF13482"/>
    </source>
</evidence>
<dbReference type="SUPFAM" id="SSF48452">
    <property type="entry name" value="TPR-like"/>
    <property type="match status" value="1"/>
</dbReference>
<evidence type="ECO:0000313" key="4">
    <source>
        <dbReference type="Proteomes" id="UP001229346"/>
    </source>
</evidence>
<gene>
    <name evidence="3" type="ORF">J2T15_000807</name>
</gene>
<dbReference type="Pfam" id="PF13482">
    <property type="entry name" value="RNase_H_2"/>
    <property type="match status" value="1"/>
</dbReference>
<dbReference type="PANTHER" id="PTHR38462:SF1">
    <property type="entry name" value="YPRB RIBONUCLEASE H-LIKE DOMAIN-CONTAINING PROTEIN"/>
    <property type="match status" value="1"/>
</dbReference>
<dbReference type="SUPFAM" id="SSF53098">
    <property type="entry name" value="Ribonuclease H-like"/>
    <property type="match status" value="1"/>
</dbReference>
<feature type="domain" description="YprB ribonuclease H-like" evidence="2">
    <location>
        <begin position="112"/>
        <end position="278"/>
    </location>
</feature>
<protein>
    <submittedName>
        <fullName evidence="3">Uncharacterized protein YprB with RNaseH-like and TPR domain</fullName>
    </submittedName>
</protein>
<dbReference type="InterPro" id="IPR038720">
    <property type="entry name" value="YprB_RNase_H-like_dom"/>
</dbReference>
<evidence type="ECO:0000313" key="3">
    <source>
        <dbReference type="EMBL" id="MDQ0111374.1"/>
    </source>
</evidence>
<dbReference type="InterPro" id="IPR012337">
    <property type="entry name" value="RNaseH-like_sf"/>
</dbReference>
<dbReference type="EMBL" id="JAUSSU010000002">
    <property type="protein sequence ID" value="MDQ0111374.1"/>
    <property type="molecule type" value="Genomic_DNA"/>
</dbReference>
<dbReference type="RefSeq" id="WP_307201302.1">
    <property type="nucleotide sequence ID" value="NZ_JAUSSU010000002.1"/>
</dbReference>
<proteinExistence type="predicted"/>
<dbReference type="InterPro" id="IPR036397">
    <property type="entry name" value="RNaseH_sf"/>
</dbReference>
<sequence length="439" mass="49535">MSGLRDRMNRLRGSGGSEQAVENADVAARVMDEQAAIVQEIEEDIEQLSPKWKELGVGLQTNETGQFLLRKIVYPLHHRHGTHTLAELELVADKLGAFHPGQTQGAMANRIMFLDLETTGLGVGAGNVPFMVGLAYQADEGIIVEQAVIRHPAEERAMLAYLSEKLSDYTYLATYNGKTFDWPVMQNRFILNGFNRKMWQPLHLDFLHPARSIWRNTLISCKLSHVEEERLGITRHDDVPGSLAPQLYFEFLATGEPMTLEGVFRHNETDMLSLVSLAIRFGHLLGDMEGATFESPDLPEEMVRTGLWLEKMGRYKLPDVLFEGALRSDSPAPAALLMLAARDKKAGNWVRAVVLWQKVIILSSQAYGSFAIEACTELAMYYEHKLKDFKTALQYAREALEHMRSHPLQRRDAKKSAELEALRKRITRLTGKAERHGLL</sequence>
<dbReference type="Proteomes" id="UP001229346">
    <property type="component" value="Unassembled WGS sequence"/>
</dbReference>
<name>A0ABT9TYV6_PAEHA</name>
<dbReference type="InterPro" id="IPR011990">
    <property type="entry name" value="TPR-like_helical_dom_sf"/>
</dbReference>
<evidence type="ECO:0000256" key="1">
    <source>
        <dbReference type="SAM" id="MobiDB-lite"/>
    </source>
</evidence>
<keyword evidence="4" id="KW-1185">Reference proteome</keyword>